<keyword evidence="2" id="KW-1185">Reference proteome</keyword>
<sequence>MAYPVEAGKFVSSLVVRLINFVGTKYIVEMNKLLTDAYLSRIGVTPFKWCLELQRLLENIDTLMKYNWGSAIHTFLVNGLSHAHLVHCKPKNQHFITLAGYVVVLQTSVVHDNNKRIANRRVWKLSDYNMFFYRKLVSMEEILIADLV</sequence>
<name>A0A4D6MHQ8_VIGUN</name>
<evidence type="ECO:0000313" key="2">
    <source>
        <dbReference type="Proteomes" id="UP000501690"/>
    </source>
</evidence>
<proteinExistence type="predicted"/>
<accession>A0A4D6MHQ8</accession>
<evidence type="ECO:0000313" key="1">
    <source>
        <dbReference type="EMBL" id="QCE00304.1"/>
    </source>
</evidence>
<dbReference type="EMBL" id="CP039351">
    <property type="protein sequence ID" value="QCE00304.1"/>
    <property type="molecule type" value="Genomic_DNA"/>
</dbReference>
<gene>
    <name evidence="1" type="ORF">DEO72_LG7g1594</name>
</gene>
<dbReference type="AlphaFoldDB" id="A0A4D6MHQ8"/>
<reference evidence="1 2" key="1">
    <citation type="submission" date="2019-04" db="EMBL/GenBank/DDBJ databases">
        <title>An improved genome assembly and genetic linkage map for asparagus bean, Vigna unguiculata ssp. sesquipedialis.</title>
        <authorList>
            <person name="Xia Q."/>
            <person name="Zhang R."/>
            <person name="Dong Y."/>
        </authorList>
    </citation>
    <scope>NUCLEOTIDE SEQUENCE [LARGE SCALE GENOMIC DNA]</scope>
    <source>
        <tissue evidence="1">Leaf</tissue>
    </source>
</reference>
<protein>
    <submittedName>
        <fullName evidence="1">Uncharacterized protein</fullName>
    </submittedName>
</protein>
<dbReference type="Proteomes" id="UP000501690">
    <property type="component" value="Linkage Group LG7"/>
</dbReference>
<organism evidence="1 2">
    <name type="scientific">Vigna unguiculata</name>
    <name type="common">Cowpea</name>
    <dbReference type="NCBI Taxonomy" id="3917"/>
    <lineage>
        <taxon>Eukaryota</taxon>
        <taxon>Viridiplantae</taxon>
        <taxon>Streptophyta</taxon>
        <taxon>Embryophyta</taxon>
        <taxon>Tracheophyta</taxon>
        <taxon>Spermatophyta</taxon>
        <taxon>Magnoliopsida</taxon>
        <taxon>eudicotyledons</taxon>
        <taxon>Gunneridae</taxon>
        <taxon>Pentapetalae</taxon>
        <taxon>rosids</taxon>
        <taxon>fabids</taxon>
        <taxon>Fabales</taxon>
        <taxon>Fabaceae</taxon>
        <taxon>Papilionoideae</taxon>
        <taxon>50 kb inversion clade</taxon>
        <taxon>NPAAA clade</taxon>
        <taxon>indigoferoid/millettioid clade</taxon>
        <taxon>Phaseoleae</taxon>
        <taxon>Vigna</taxon>
    </lineage>
</organism>